<dbReference type="FunFam" id="2.60.40.60:FF:000116">
    <property type="entry name" value="Dachsous cadherin-related 2"/>
    <property type="match status" value="1"/>
</dbReference>
<evidence type="ECO:0000256" key="5">
    <source>
        <dbReference type="ARBA" id="ARBA00022889"/>
    </source>
</evidence>
<evidence type="ECO:0000256" key="4">
    <source>
        <dbReference type="ARBA" id="ARBA00022837"/>
    </source>
</evidence>
<dbReference type="InterPro" id="IPR015919">
    <property type="entry name" value="Cadherin-like_sf"/>
</dbReference>
<comment type="subcellular location">
    <subcellularLocation>
        <location evidence="1">Membrane</location>
    </subcellularLocation>
</comment>
<keyword evidence="2" id="KW-0812">Transmembrane</keyword>
<dbReference type="Pfam" id="PF00028">
    <property type="entry name" value="Cadherin"/>
    <property type="match status" value="1"/>
</dbReference>
<keyword evidence="5" id="KW-0130">Cell adhesion</keyword>
<dbReference type="EMBL" id="UYRR01040090">
    <property type="protein sequence ID" value="VDK78311.1"/>
    <property type="molecule type" value="Genomic_DNA"/>
</dbReference>
<feature type="domain" description="Cadherin" evidence="10">
    <location>
        <begin position="7"/>
        <end position="41"/>
    </location>
</feature>
<accession>A0A0M3KJQ7</accession>
<reference evidence="11 12" key="2">
    <citation type="submission" date="2018-11" db="EMBL/GenBank/DDBJ databases">
        <authorList>
            <consortium name="Pathogen Informatics"/>
        </authorList>
    </citation>
    <scope>NUCLEOTIDE SEQUENCE [LARGE SCALE GENOMIC DNA]</scope>
</reference>
<organism evidence="13">
    <name type="scientific">Anisakis simplex</name>
    <name type="common">Herring worm</name>
    <dbReference type="NCBI Taxonomy" id="6269"/>
    <lineage>
        <taxon>Eukaryota</taxon>
        <taxon>Metazoa</taxon>
        <taxon>Ecdysozoa</taxon>
        <taxon>Nematoda</taxon>
        <taxon>Chromadorea</taxon>
        <taxon>Rhabditida</taxon>
        <taxon>Spirurina</taxon>
        <taxon>Ascaridomorpha</taxon>
        <taxon>Ascaridoidea</taxon>
        <taxon>Anisakidae</taxon>
        <taxon>Anisakis</taxon>
        <taxon>Anisakis simplex complex</taxon>
    </lineage>
</organism>
<dbReference type="InterPro" id="IPR002126">
    <property type="entry name" value="Cadherin-like_dom"/>
</dbReference>
<keyword evidence="3" id="KW-0677">Repeat</keyword>
<evidence type="ECO:0000256" key="2">
    <source>
        <dbReference type="ARBA" id="ARBA00022692"/>
    </source>
</evidence>
<dbReference type="SUPFAM" id="SSF49313">
    <property type="entry name" value="Cadherin-like"/>
    <property type="match status" value="1"/>
</dbReference>
<evidence type="ECO:0000256" key="1">
    <source>
        <dbReference type="ARBA" id="ARBA00004370"/>
    </source>
</evidence>
<keyword evidence="4 9" id="KW-0106">Calcium</keyword>
<protein>
    <submittedName>
        <fullName evidence="13">CA domain-containing protein</fullName>
    </submittedName>
</protein>
<gene>
    <name evidence="11" type="ORF">ASIM_LOCUS20605</name>
</gene>
<sequence>MGSNRLSSLQLFIVVAHEDGKESSVPLEIFVEDVNDNAPMFTQPLYTATTKEDIAIGKTILTVQADDKDSGENALVAYSIDDHNFTINDRGEISARMRLDADQFRERFFIYRFNVTAEDRGDPPLRSSAT</sequence>
<dbReference type="PRINTS" id="PR00205">
    <property type="entry name" value="CADHERIN"/>
</dbReference>
<dbReference type="OrthoDB" id="6079678at2759"/>
<dbReference type="PROSITE" id="PS50268">
    <property type="entry name" value="CADHERIN_2"/>
    <property type="match status" value="2"/>
</dbReference>
<dbReference type="InterPro" id="IPR020894">
    <property type="entry name" value="Cadherin_CS"/>
</dbReference>
<evidence type="ECO:0000259" key="10">
    <source>
        <dbReference type="PROSITE" id="PS50268"/>
    </source>
</evidence>
<dbReference type="GO" id="GO:0005509">
    <property type="term" value="F:calcium ion binding"/>
    <property type="evidence" value="ECO:0007669"/>
    <property type="project" value="UniProtKB-UniRule"/>
</dbReference>
<evidence type="ECO:0000313" key="12">
    <source>
        <dbReference type="Proteomes" id="UP000267096"/>
    </source>
</evidence>
<evidence type="ECO:0000256" key="9">
    <source>
        <dbReference type="PROSITE-ProRule" id="PRU00043"/>
    </source>
</evidence>
<dbReference type="PANTHER" id="PTHR24026:SF133">
    <property type="entry name" value="CADHERIN-RELATED FAMILY MEMBER 2"/>
    <property type="match status" value="1"/>
</dbReference>
<dbReference type="Gene3D" id="2.60.40.60">
    <property type="entry name" value="Cadherins"/>
    <property type="match status" value="2"/>
</dbReference>
<dbReference type="GO" id="GO:0005886">
    <property type="term" value="C:plasma membrane"/>
    <property type="evidence" value="ECO:0007669"/>
    <property type="project" value="InterPro"/>
</dbReference>
<name>A0A0M3KJQ7_ANISI</name>
<evidence type="ECO:0000256" key="7">
    <source>
        <dbReference type="ARBA" id="ARBA00023136"/>
    </source>
</evidence>
<dbReference type="PANTHER" id="PTHR24026">
    <property type="entry name" value="FAT ATYPICAL CADHERIN-RELATED"/>
    <property type="match status" value="1"/>
</dbReference>
<keyword evidence="8" id="KW-0325">Glycoprotein</keyword>
<evidence type="ECO:0000313" key="13">
    <source>
        <dbReference type="WBParaSite" id="ASIM_0002123201-mRNA-1"/>
    </source>
</evidence>
<proteinExistence type="predicted"/>
<dbReference type="GO" id="GO:0007156">
    <property type="term" value="P:homophilic cell adhesion via plasma membrane adhesion molecules"/>
    <property type="evidence" value="ECO:0007669"/>
    <property type="project" value="InterPro"/>
</dbReference>
<dbReference type="PROSITE" id="PS00232">
    <property type="entry name" value="CADHERIN_1"/>
    <property type="match status" value="1"/>
</dbReference>
<keyword evidence="12" id="KW-1185">Reference proteome</keyword>
<dbReference type="AlphaFoldDB" id="A0A0M3KJQ7"/>
<dbReference type="Proteomes" id="UP000267096">
    <property type="component" value="Unassembled WGS sequence"/>
</dbReference>
<feature type="domain" description="Cadherin" evidence="10">
    <location>
        <begin position="42"/>
        <end position="130"/>
    </location>
</feature>
<reference evidence="13" key="1">
    <citation type="submission" date="2017-02" db="UniProtKB">
        <authorList>
            <consortium name="WormBaseParasite"/>
        </authorList>
    </citation>
    <scope>IDENTIFICATION</scope>
</reference>
<dbReference type="CDD" id="cd11304">
    <property type="entry name" value="Cadherin_repeat"/>
    <property type="match status" value="1"/>
</dbReference>
<evidence type="ECO:0000256" key="8">
    <source>
        <dbReference type="ARBA" id="ARBA00023180"/>
    </source>
</evidence>
<evidence type="ECO:0000313" key="11">
    <source>
        <dbReference type="EMBL" id="VDK78311.1"/>
    </source>
</evidence>
<keyword evidence="6" id="KW-1133">Transmembrane helix</keyword>
<evidence type="ECO:0000256" key="6">
    <source>
        <dbReference type="ARBA" id="ARBA00022989"/>
    </source>
</evidence>
<keyword evidence="7" id="KW-0472">Membrane</keyword>
<evidence type="ECO:0000256" key="3">
    <source>
        <dbReference type="ARBA" id="ARBA00022737"/>
    </source>
</evidence>
<dbReference type="WBParaSite" id="ASIM_0002123201-mRNA-1">
    <property type="protein sequence ID" value="ASIM_0002123201-mRNA-1"/>
    <property type="gene ID" value="ASIM_0002123201"/>
</dbReference>